<reference evidence="9" key="1">
    <citation type="submission" date="2019-08" db="EMBL/GenBank/DDBJ databases">
        <title>The improved chromosome-level genome for the pearl oyster Pinctada fucata martensii using PacBio sequencing and Hi-C.</title>
        <authorList>
            <person name="Zheng Z."/>
        </authorList>
    </citation>
    <scope>NUCLEOTIDE SEQUENCE</scope>
    <source>
        <strain evidence="9">ZZ-2019</strain>
        <tissue evidence="9">Adductor muscle</tissue>
    </source>
</reference>
<dbReference type="InterPro" id="IPR054465">
    <property type="entry name" value="Integrase_p58-like_C"/>
</dbReference>
<keyword evidence="1" id="KW-0808">Transferase</keyword>
<keyword evidence="5" id="KW-0378">Hydrolase</keyword>
<dbReference type="CDD" id="cd09274">
    <property type="entry name" value="RNase_HI_RT_Ty3"/>
    <property type="match status" value="1"/>
</dbReference>
<accession>A0AA89BL30</accession>
<dbReference type="InterPro" id="IPR043502">
    <property type="entry name" value="DNA/RNA_pol_sf"/>
</dbReference>
<dbReference type="GO" id="GO:0004519">
    <property type="term" value="F:endonuclease activity"/>
    <property type="evidence" value="ECO:0007669"/>
    <property type="project" value="UniProtKB-KW"/>
</dbReference>
<evidence type="ECO:0000256" key="7">
    <source>
        <dbReference type="SAM" id="MobiDB-lite"/>
    </source>
</evidence>
<keyword evidence="10" id="KW-1185">Reference proteome</keyword>
<dbReference type="Gene3D" id="3.30.420.10">
    <property type="entry name" value="Ribonuclease H-like superfamily/Ribonuclease H"/>
    <property type="match status" value="1"/>
</dbReference>
<protein>
    <recommendedName>
        <fullName evidence="8">Integrase catalytic domain-containing protein</fullName>
    </recommendedName>
</protein>
<organism evidence="9 10">
    <name type="scientific">Pinctada imbricata</name>
    <name type="common">Atlantic pearl-oyster</name>
    <name type="synonym">Pinctada martensii</name>
    <dbReference type="NCBI Taxonomy" id="66713"/>
    <lineage>
        <taxon>Eukaryota</taxon>
        <taxon>Metazoa</taxon>
        <taxon>Spiralia</taxon>
        <taxon>Lophotrochozoa</taxon>
        <taxon>Mollusca</taxon>
        <taxon>Bivalvia</taxon>
        <taxon>Autobranchia</taxon>
        <taxon>Pteriomorphia</taxon>
        <taxon>Pterioida</taxon>
        <taxon>Pterioidea</taxon>
        <taxon>Pteriidae</taxon>
        <taxon>Pinctada</taxon>
    </lineage>
</organism>
<dbReference type="Gene3D" id="1.10.340.70">
    <property type="match status" value="1"/>
</dbReference>
<dbReference type="InterPro" id="IPR012337">
    <property type="entry name" value="RNaseH-like_sf"/>
</dbReference>
<evidence type="ECO:0000256" key="4">
    <source>
        <dbReference type="ARBA" id="ARBA00022759"/>
    </source>
</evidence>
<dbReference type="Pfam" id="PF22938">
    <property type="entry name" value="Integrase_p58_C"/>
    <property type="match status" value="1"/>
</dbReference>
<dbReference type="PANTHER" id="PTHR37984">
    <property type="entry name" value="PROTEIN CBG26694"/>
    <property type="match status" value="1"/>
</dbReference>
<dbReference type="FunFam" id="3.30.420.10:FF:000032">
    <property type="entry name" value="Retrovirus-related Pol polyprotein from transposon 297-like Protein"/>
    <property type="match status" value="1"/>
</dbReference>
<dbReference type="Pfam" id="PF17921">
    <property type="entry name" value="Integrase_H2C2"/>
    <property type="match status" value="1"/>
</dbReference>
<feature type="region of interest" description="Disordered" evidence="7">
    <location>
        <begin position="638"/>
        <end position="697"/>
    </location>
</feature>
<evidence type="ECO:0000256" key="1">
    <source>
        <dbReference type="ARBA" id="ARBA00022679"/>
    </source>
</evidence>
<dbReference type="Proteomes" id="UP001186944">
    <property type="component" value="Unassembled WGS sequence"/>
</dbReference>
<feature type="compositionally biased region" description="Polar residues" evidence="7">
    <location>
        <begin position="662"/>
        <end position="673"/>
    </location>
</feature>
<dbReference type="EMBL" id="VSWD01000012">
    <property type="protein sequence ID" value="KAK3086548.1"/>
    <property type="molecule type" value="Genomic_DNA"/>
</dbReference>
<dbReference type="Pfam" id="PF17917">
    <property type="entry name" value="RT_RNaseH"/>
    <property type="match status" value="1"/>
</dbReference>
<evidence type="ECO:0000313" key="10">
    <source>
        <dbReference type="Proteomes" id="UP001186944"/>
    </source>
</evidence>
<dbReference type="GO" id="GO:0003676">
    <property type="term" value="F:nucleic acid binding"/>
    <property type="evidence" value="ECO:0007669"/>
    <property type="project" value="InterPro"/>
</dbReference>
<dbReference type="PROSITE" id="PS50994">
    <property type="entry name" value="INTEGRASE"/>
    <property type="match status" value="1"/>
</dbReference>
<evidence type="ECO:0000256" key="5">
    <source>
        <dbReference type="ARBA" id="ARBA00022801"/>
    </source>
</evidence>
<dbReference type="GO" id="GO:0016787">
    <property type="term" value="F:hydrolase activity"/>
    <property type="evidence" value="ECO:0007669"/>
    <property type="project" value="UniProtKB-KW"/>
</dbReference>
<proteinExistence type="predicted"/>
<dbReference type="GO" id="GO:0003964">
    <property type="term" value="F:RNA-directed DNA polymerase activity"/>
    <property type="evidence" value="ECO:0007669"/>
    <property type="project" value="UniProtKB-KW"/>
</dbReference>
<gene>
    <name evidence="9" type="ORF">FSP39_020078</name>
</gene>
<dbReference type="AlphaFoldDB" id="A0AA89BL30"/>
<evidence type="ECO:0000313" key="9">
    <source>
        <dbReference type="EMBL" id="KAK3086548.1"/>
    </source>
</evidence>
<dbReference type="InterPro" id="IPR036397">
    <property type="entry name" value="RNaseH_sf"/>
</dbReference>
<dbReference type="InterPro" id="IPR001584">
    <property type="entry name" value="Integrase_cat-core"/>
</dbReference>
<keyword evidence="6" id="KW-0695">RNA-directed DNA polymerase</keyword>
<dbReference type="GO" id="GO:0015074">
    <property type="term" value="P:DNA integration"/>
    <property type="evidence" value="ECO:0007669"/>
    <property type="project" value="InterPro"/>
</dbReference>
<evidence type="ECO:0000259" key="8">
    <source>
        <dbReference type="PROSITE" id="PS50994"/>
    </source>
</evidence>
<dbReference type="PANTHER" id="PTHR37984:SF5">
    <property type="entry name" value="PROTEIN NYNRIN-LIKE"/>
    <property type="match status" value="1"/>
</dbReference>
<feature type="domain" description="Integrase catalytic" evidence="8">
    <location>
        <begin position="300"/>
        <end position="465"/>
    </location>
</feature>
<keyword evidence="4" id="KW-0255">Endonuclease</keyword>
<sequence>MLAVVFFIKHFRHYLSGREFILRTDHASLVWLHRFKEPDGQISRWLQQLGQYVFKIVHRAGKRHGNADALSRLSENSKICKQCNFDLDKEDEEETVIFTHSEDLKLLRKLDSDDEDAFQISGSNRKTDDQDDDLIELRPRGRIPNVPQRARQRRLPDVELTSENIRNFQLRDPAISAIMKMKVQSDEKPPFKSVSHMSFDTKFWYSRWELLCIFDGMLCIKWIENGEKRLKICTPPGLRDTVLWFVHDSPLSGHLGIKRTLSRVWTTSYYWPKMRQYISDYVKSCDICEERKNPNFKKRNFMKPHVSGARFERIAMDIAGPFPKTRDGNSYILVIADYFTKFTEIFPIRNIEAETVTETVFKGWIKRYGCPQEIHSDQGAQFESQVFQEMCRFLKINKTRTTPYHPRSDGMVERLNRTIKDMIAKYVSANQTDWDRYIDGLVLAYNTSLHESTGITPYRLVFGTECTVPIDIITPKLEEDERSEYLNASEFVRNLDKQFAEINEIARRTALKSTERQKKEYDRKVKEITYDIGDLVRRNQKKLLPGAKEKLSRNWSGPWIVIKRLSDVLYMIQHSKNSKPVVIHADKLKPYRGKRKLNWALKQTKPEFKEELHEEPPILKIPSEKLSKSPVYSPFLASKTQEYQSARQDSPEQPDAPPPSPTRQLTGAPNTQLKRTDQSVKRTRFGRVIKRPRRFLD</sequence>
<dbReference type="Pfam" id="PF00665">
    <property type="entry name" value="rve"/>
    <property type="match status" value="1"/>
</dbReference>
<feature type="compositionally biased region" description="Basic residues" evidence="7">
    <location>
        <begin position="681"/>
        <end position="697"/>
    </location>
</feature>
<dbReference type="InterPro" id="IPR041373">
    <property type="entry name" value="RT_RNaseH"/>
</dbReference>
<evidence type="ECO:0000256" key="6">
    <source>
        <dbReference type="ARBA" id="ARBA00022918"/>
    </source>
</evidence>
<comment type="caution">
    <text evidence="9">The sequence shown here is derived from an EMBL/GenBank/DDBJ whole genome shotgun (WGS) entry which is preliminary data.</text>
</comment>
<dbReference type="SUPFAM" id="SSF56672">
    <property type="entry name" value="DNA/RNA polymerases"/>
    <property type="match status" value="1"/>
</dbReference>
<keyword evidence="3" id="KW-0540">Nuclease</keyword>
<name>A0AA89BL30_PINIB</name>
<dbReference type="InterPro" id="IPR041588">
    <property type="entry name" value="Integrase_H2C2"/>
</dbReference>
<evidence type="ECO:0000256" key="2">
    <source>
        <dbReference type="ARBA" id="ARBA00022695"/>
    </source>
</evidence>
<dbReference type="InterPro" id="IPR050951">
    <property type="entry name" value="Retrovirus_Pol_polyprotein"/>
</dbReference>
<dbReference type="FunFam" id="1.10.340.70:FF:000001">
    <property type="entry name" value="Retrovirus-related Pol polyprotein from transposon gypsy-like Protein"/>
    <property type="match status" value="1"/>
</dbReference>
<feature type="compositionally biased region" description="Polar residues" evidence="7">
    <location>
        <begin position="638"/>
        <end position="647"/>
    </location>
</feature>
<dbReference type="SUPFAM" id="SSF53098">
    <property type="entry name" value="Ribonuclease H-like"/>
    <property type="match status" value="1"/>
</dbReference>
<keyword evidence="2" id="KW-0548">Nucleotidyltransferase</keyword>
<evidence type="ECO:0000256" key="3">
    <source>
        <dbReference type="ARBA" id="ARBA00022722"/>
    </source>
</evidence>